<comment type="caution">
    <text evidence="2">The sequence shown here is derived from an EMBL/GenBank/DDBJ whole genome shotgun (WGS) entry which is preliminary data.</text>
</comment>
<feature type="chain" id="PRO_5019034864" description="PepSY domain-containing protein" evidence="1">
    <location>
        <begin position="32"/>
        <end position="112"/>
    </location>
</feature>
<dbReference type="EMBL" id="RYZH01000044">
    <property type="protein sequence ID" value="RUL84946.1"/>
    <property type="molecule type" value="Genomic_DNA"/>
</dbReference>
<dbReference type="OrthoDB" id="9927943at2"/>
<sequence length="112" mass="11914">MTRSKPGARRPAFSAAASAAALLLALLPAVAGCGDRQEESARMARRTMTVASVPDEPRAAAEKALPGVEFEDAWANVDGEGQLHSYELRGRAANGRIREVRVSPSGEVLERE</sequence>
<accession>A0A432MFR9</accession>
<gene>
    <name evidence="2" type="ORF">TsocGM_19595</name>
</gene>
<evidence type="ECO:0008006" key="4">
    <source>
        <dbReference type="Google" id="ProtNLM"/>
    </source>
</evidence>
<dbReference type="AlphaFoldDB" id="A0A432MFR9"/>
<name>A0A432MFR9_9BACT</name>
<dbReference type="RefSeq" id="WP_126727155.1">
    <property type="nucleotide sequence ID" value="NZ_RYZH01000044.1"/>
</dbReference>
<evidence type="ECO:0000313" key="2">
    <source>
        <dbReference type="EMBL" id="RUL84946.1"/>
    </source>
</evidence>
<evidence type="ECO:0000256" key="1">
    <source>
        <dbReference type="SAM" id="SignalP"/>
    </source>
</evidence>
<organism evidence="2 3">
    <name type="scientific">Tautonia sociabilis</name>
    <dbReference type="NCBI Taxonomy" id="2080755"/>
    <lineage>
        <taxon>Bacteria</taxon>
        <taxon>Pseudomonadati</taxon>
        <taxon>Planctomycetota</taxon>
        <taxon>Planctomycetia</taxon>
        <taxon>Isosphaerales</taxon>
        <taxon>Isosphaeraceae</taxon>
        <taxon>Tautonia</taxon>
    </lineage>
</organism>
<keyword evidence="3" id="KW-1185">Reference proteome</keyword>
<dbReference type="PROSITE" id="PS51257">
    <property type="entry name" value="PROKAR_LIPOPROTEIN"/>
    <property type="match status" value="1"/>
</dbReference>
<feature type="signal peptide" evidence="1">
    <location>
        <begin position="1"/>
        <end position="31"/>
    </location>
</feature>
<dbReference type="Proteomes" id="UP000280296">
    <property type="component" value="Unassembled WGS sequence"/>
</dbReference>
<reference evidence="2 3" key="2">
    <citation type="submission" date="2019-01" db="EMBL/GenBank/DDBJ databases">
        <title>Tautonia sociabilis, a novel thermotolerant planctomycete of Isosphaeraceae family, isolated from a 4000 m deep subterranean habitat.</title>
        <authorList>
            <person name="Kovaleva O.L."/>
            <person name="Elcheninov A.G."/>
            <person name="Van Heerden E."/>
            <person name="Toshchakov S.V."/>
            <person name="Novikov A."/>
            <person name="Bonch-Osmolovskaya E.A."/>
            <person name="Kublanov I.V."/>
        </authorList>
    </citation>
    <scope>NUCLEOTIDE SEQUENCE [LARGE SCALE GENOMIC DNA]</scope>
    <source>
        <strain evidence="2 3">GM2012</strain>
    </source>
</reference>
<protein>
    <recommendedName>
        <fullName evidence="4">PepSY domain-containing protein</fullName>
    </recommendedName>
</protein>
<proteinExistence type="predicted"/>
<keyword evidence="1" id="KW-0732">Signal</keyword>
<reference evidence="2 3" key="1">
    <citation type="submission" date="2018-12" db="EMBL/GenBank/DDBJ databases">
        <authorList>
            <person name="Toschakov S.V."/>
        </authorList>
    </citation>
    <scope>NUCLEOTIDE SEQUENCE [LARGE SCALE GENOMIC DNA]</scope>
    <source>
        <strain evidence="2 3">GM2012</strain>
    </source>
</reference>
<evidence type="ECO:0000313" key="3">
    <source>
        <dbReference type="Proteomes" id="UP000280296"/>
    </source>
</evidence>